<dbReference type="GO" id="GO:0009401">
    <property type="term" value="P:phosphoenolpyruvate-dependent sugar phosphotransferase system"/>
    <property type="evidence" value="ECO:0007669"/>
    <property type="project" value="InterPro"/>
</dbReference>
<evidence type="ECO:0000313" key="5">
    <source>
        <dbReference type="EMBL" id="MBB3051960.1"/>
    </source>
</evidence>
<dbReference type="AlphaFoldDB" id="A0A839S4L9"/>
<feature type="compositionally biased region" description="Low complexity" evidence="2">
    <location>
        <begin position="9"/>
        <end position="24"/>
    </location>
</feature>
<dbReference type="Pfam" id="PF03612">
    <property type="entry name" value="EIIBC-GUT_N"/>
    <property type="match status" value="1"/>
</dbReference>
<feature type="modified residue" description="Phosphocysteine; by EIIA" evidence="1">
    <location>
        <position position="94"/>
    </location>
</feature>
<organism evidence="5 6">
    <name type="scientific">Prauserella isguenensis</name>
    <dbReference type="NCBI Taxonomy" id="1470180"/>
    <lineage>
        <taxon>Bacteria</taxon>
        <taxon>Bacillati</taxon>
        <taxon>Actinomycetota</taxon>
        <taxon>Actinomycetes</taxon>
        <taxon>Pseudonocardiales</taxon>
        <taxon>Pseudonocardiaceae</taxon>
        <taxon>Prauserella</taxon>
    </lineage>
</organism>
<name>A0A839S4L9_9PSEU</name>
<evidence type="ECO:0000313" key="6">
    <source>
        <dbReference type="Proteomes" id="UP000550714"/>
    </source>
</evidence>
<dbReference type="InterPro" id="IPR011618">
    <property type="entry name" value="PTS_EIIBC_GUT_N"/>
</dbReference>
<dbReference type="InterPro" id="IPR004702">
    <property type="entry name" value="PTS_sorb_EIIBC"/>
</dbReference>
<feature type="compositionally biased region" description="Low complexity" evidence="2">
    <location>
        <begin position="143"/>
        <end position="162"/>
    </location>
</feature>
<dbReference type="InterPro" id="IPR011638">
    <property type="entry name" value="PTS_EIIBC_GUT_C"/>
</dbReference>
<keyword evidence="3" id="KW-1133">Transmembrane helix</keyword>
<proteinExistence type="predicted"/>
<feature type="region of interest" description="Disordered" evidence="2">
    <location>
        <begin position="143"/>
        <end position="184"/>
    </location>
</feature>
<evidence type="ECO:0000256" key="2">
    <source>
        <dbReference type="SAM" id="MobiDB-lite"/>
    </source>
</evidence>
<keyword evidence="6" id="KW-1185">Reference proteome</keyword>
<protein>
    <submittedName>
        <fullName evidence="5">PTS system glucitol/sorbitol-specific IIC component</fullName>
    </submittedName>
</protein>
<feature type="transmembrane region" description="Helical" evidence="3">
    <location>
        <begin position="205"/>
        <end position="223"/>
    </location>
</feature>
<dbReference type="GO" id="GO:0005886">
    <property type="term" value="C:plasma membrane"/>
    <property type="evidence" value="ECO:0007669"/>
    <property type="project" value="TreeGrafter"/>
</dbReference>
<dbReference type="Pfam" id="PF07663">
    <property type="entry name" value="EIIBC-GUT_C"/>
    <property type="match status" value="1"/>
</dbReference>
<comment type="caution">
    <text evidence="5">The sequence shown here is derived from an EMBL/GenBank/DDBJ whole genome shotgun (WGS) entry which is preliminary data.</text>
</comment>
<dbReference type="RefSeq" id="WP_183655022.1">
    <property type="nucleotide sequence ID" value="NZ_JACHWU010000003.1"/>
</dbReference>
<sequence length="375" mass="37574">MTDHETTTGRETATGTDTATGTETSTVFVRAGAGGWGPGLTLRSDEQRTKVLSVTGGGIHPVAQKIADLTGAEAVDGFNTTVPDDEVVAAVINCGGTARIGVYPRKGIPTVDVYPGAPGGPLAKYITEELFVSAVGMNEVTRSTSDGDAAGAAPAGGTSDGAMSGGRDSGGGVPPRDERPSASAVAATLPVGGPLGKAFNAVTNVFVGFGSAVGSFVNTMLAAGRQTIDLTLKTILPFMAYVSLLLGIVMYTGVAEWMGQVLSPIASNPFGLLAISFVVALPFLSPVLGPGAAIAQVVGTLMGSQIAIGALPVQYALPTLFAINGQVGCDFVPVGLALGEAKPETVAVGTPAVLISRMITSPLAVVIAWAASFGL</sequence>
<dbReference type="PANTHER" id="PTHR39427">
    <property type="match status" value="1"/>
</dbReference>
<evidence type="ECO:0000259" key="4">
    <source>
        <dbReference type="PROSITE" id="PS51102"/>
    </source>
</evidence>
<evidence type="ECO:0000256" key="3">
    <source>
        <dbReference type="SAM" id="Phobius"/>
    </source>
</evidence>
<feature type="domain" description="PTS EIIB type-5" evidence="4">
    <location>
        <begin position="23"/>
        <end position="236"/>
    </location>
</feature>
<reference evidence="5 6" key="1">
    <citation type="submission" date="2020-08" db="EMBL/GenBank/DDBJ databases">
        <title>Genomic Encyclopedia of Type Strains, Phase III (KMG-III): the genomes of soil and plant-associated and newly described type strains.</title>
        <authorList>
            <person name="Whitman W."/>
        </authorList>
    </citation>
    <scope>NUCLEOTIDE SEQUENCE [LARGE SCALE GENOMIC DNA]</scope>
    <source>
        <strain evidence="5 6">CECT 8577</strain>
    </source>
</reference>
<feature type="transmembrane region" description="Helical" evidence="3">
    <location>
        <begin position="235"/>
        <end position="258"/>
    </location>
</feature>
<accession>A0A839S4L9</accession>
<dbReference type="PANTHER" id="PTHR39427:SF1">
    <property type="entry name" value="PTS SYSTEM GLUCITOL_SORBITOL-SPECIFIC EIIB COMPONENT"/>
    <property type="match status" value="1"/>
</dbReference>
<dbReference type="PROSITE" id="PS51102">
    <property type="entry name" value="PTS_EIIB_TYPE_5"/>
    <property type="match status" value="1"/>
</dbReference>
<feature type="region of interest" description="Disordered" evidence="2">
    <location>
        <begin position="1"/>
        <end position="24"/>
    </location>
</feature>
<feature type="compositionally biased region" description="Gly residues" evidence="2">
    <location>
        <begin position="163"/>
        <end position="173"/>
    </location>
</feature>
<evidence type="ECO:0000256" key="1">
    <source>
        <dbReference type="PROSITE-ProRule" id="PRU00425"/>
    </source>
</evidence>
<dbReference type="EMBL" id="JACHWU010000003">
    <property type="protein sequence ID" value="MBB3051960.1"/>
    <property type="molecule type" value="Genomic_DNA"/>
</dbReference>
<gene>
    <name evidence="5" type="ORF">FHS23_002989</name>
</gene>
<dbReference type="Proteomes" id="UP000550714">
    <property type="component" value="Unassembled WGS sequence"/>
</dbReference>
<keyword evidence="3" id="KW-0472">Membrane</keyword>
<feature type="transmembrane region" description="Helical" evidence="3">
    <location>
        <begin position="270"/>
        <end position="295"/>
    </location>
</feature>
<keyword evidence="3" id="KW-0812">Transmembrane</keyword>
<dbReference type="GO" id="GO:0008982">
    <property type="term" value="F:protein-N(PI)-phosphohistidine-sugar phosphotransferase activity"/>
    <property type="evidence" value="ECO:0007669"/>
    <property type="project" value="InterPro"/>
</dbReference>